<dbReference type="RefSeq" id="WP_094058526.1">
    <property type="nucleotide sequence ID" value="NZ_CP022530.1"/>
</dbReference>
<feature type="binding site" evidence="5">
    <location>
        <begin position="92"/>
        <end position="95"/>
    </location>
    <ligand>
        <name>FAD</name>
        <dbReference type="ChEBI" id="CHEBI:57692"/>
    </ligand>
</feature>
<feature type="binding site" evidence="5">
    <location>
        <position position="219"/>
    </location>
    <ligand>
        <name>FAD</name>
        <dbReference type="ChEBI" id="CHEBI:57692"/>
    </ligand>
</feature>
<accession>A0A222FE64</accession>
<keyword evidence="10" id="KW-1185">Reference proteome</keyword>
<evidence type="ECO:0000313" key="9">
    <source>
        <dbReference type="EMBL" id="ASP37308.1"/>
    </source>
</evidence>
<evidence type="ECO:0000256" key="3">
    <source>
        <dbReference type="ARBA" id="ARBA00022630"/>
    </source>
</evidence>
<evidence type="ECO:0000256" key="6">
    <source>
        <dbReference type="RuleBase" id="RU003968"/>
    </source>
</evidence>
<dbReference type="Gene3D" id="3.30.560.10">
    <property type="entry name" value="Glucose Oxidase, domain 3"/>
    <property type="match status" value="1"/>
</dbReference>
<dbReference type="KEGG" id="bsan:CHH28_00805"/>
<evidence type="ECO:0000256" key="1">
    <source>
        <dbReference type="ARBA" id="ARBA00001974"/>
    </source>
</evidence>
<dbReference type="Proteomes" id="UP000202440">
    <property type="component" value="Chromosome"/>
</dbReference>
<dbReference type="InterPro" id="IPR012132">
    <property type="entry name" value="GMC_OxRdtase"/>
</dbReference>
<feature type="binding site" evidence="5">
    <location>
        <position position="84"/>
    </location>
    <ligand>
        <name>FAD</name>
        <dbReference type="ChEBI" id="CHEBI:57692"/>
    </ligand>
</feature>
<dbReference type="OrthoDB" id="9785276at2"/>
<name>A0A222FE64_9GAMM</name>
<dbReference type="PROSITE" id="PS00624">
    <property type="entry name" value="GMC_OXRED_2"/>
    <property type="match status" value="1"/>
</dbReference>
<dbReference type="InterPro" id="IPR036188">
    <property type="entry name" value="FAD/NAD-bd_sf"/>
</dbReference>
<evidence type="ECO:0000259" key="8">
    <source>
        <dbReference type="PROSITE" id="PS00624"/>
    </source>
</evidence>
<dbReference type="Gene3D" id="3.50.50.60">
    <property type="entry name" value="FAD/NAD(P)-binding domain"/>
    <property type="match status" value="1"/>
</dbReference>
<dbReference type="PIRSF" id="PIRSF000137">
    <property type="entry name" value="Alcohol_oxidase"/>
    <property type="match status" value="1"/>
</dbReference>
<gene>
    <name evidence="9" type="ORF">CHH28_00805</name>
</gene>
<evidence type="ECO:0000256" key="4">
    <source>
        <dbReference type="ARBA" id="ARBA00022827"/>
    </source>
</evidence>
<evidence type="ECO:0000313" key="10">
    <source>
        <dbReference type="Proteomes" id="UP000202440"/>
    </source>
</evidence>
<dbReference type="AlphaFoldDB" id="A0A222FE64"/>
<dbReference type="Pfam" id="PF00732">
    <property type="entry name" value="GMC_oxred_N"/>
    <property type="match status" value="1"/>
</dbReference>
<comment type="similarity">
    <text evidence="2 6">Belongs to the GMC oxidoreductase family.</text>
</comment>
<feature type="domain" description="Glucose-methanol-choline oxidoreductase N-terminal" evidence="7">
    <location>
        <begin position="82"/>
        <end position="105"/>
    </location>
</feature>
<dbReference type="InterPro" id="IPR007867">
    <property type="entry name" value="GMC_OxRtase_C"/>
</dbReference>
<dbReference type="PANTHER" id="PTHR11552">
    <property type="entry name" value="GLUCOSE-METHANOL-CHOLINE GMC OXIDOREDUCTASE"/>
    <property type="match status" value="1"/>
</dbReference>
<organism evidence="9 10">
    <name type="scientific">Bacterioplanes sanyensis</name>
    <dbReference type="NCBI Taxonomy" id="1249553"/>
    <lineage>
        <taxon>Bacteria</taxon>
        <taxon>Pseudomonadati</taxon>
        <taxon>Pseudomonadota</taxon>
        <taxon>Gammaproteobacteria</taxon>
        <taxon>Oceanospirillales</taxon>
        <taxon>Oceanospirillaceae</taxon>
        <taxon>Bacterioplanes</taxon>
    </lineage>
</organism>
<dbReference type="Pfam" id="PF05199">
    <property type="entry name" value="GMC_oxred_C"/>
    <property type="match status" value="1"/>
</dbReference>
<proteinExistence type="inferred from homology"/>
<keyword evidence="3 6" id="KW-0285">Flavoprotein</keyword>
<dbReference type="SUPFAM" id="SSF51905">
    <property type="entry name" value="FAD/NAD(P)-binding domain"/>
    <property type="match status" value="1"/>
</dbReference>
<dbReference type="PANTHER" id="PTHR11552:SF147">
    <property type="entry name" value="CHOLINE DEHYDROGENASE, MITOCHONDRIAL"/>
    <property type="match status" value="1"/>
</dbReference>
<dbReference type="EMBL" id="CP022530">
    <property type="protein sequence ID" value="ASP37308.1"/>
    <property type="molecule type" value="Genomic_DNA"/>
</dbReference>
<keyword evidence="4 5" id="KW-0274">FAD</keyword>
<feature type="domain" description="Glucose-methanol-choline oxidoreductase N-terminal" evidence="8">
    <location>
        <begin position="254"/>
        <end position="268"/>
    </location>
</feature>
<dbReference type="SUPFAM" id="SSF54373">
    <property type="entry name" value="FAD-linked reductases, C-terminal domain"/>
    <property type="match status" value="1"/>
</dbReference>
<evidence type="ECO:0000256" key="5">
    <source>
        <dbReference type="PIRSR" id="PIRSR000137-2"/>
    </source>
</evidence>
<evidence type="ECO:0000259" key="7">
    <source>
        <dbReference type="PROSITE" id="PS00623"/>
    </source>
</evidence>
<dbReference type="PROSITE" id="PS00623">
    <property type="entry name" value="GMC_OXRED_1"/>
    <property type="match status" value="1"/>
</dbReference>
<protein>
    <submittedName>
        <fullName evidence="9">Choline dehydrogenase</fullName>
    </submittedName>
</protein>
<reference evidence="9 10" key="1">
    <citation type="submission" date="2017-07" db="EMBL/GenBank/DDBJ databases">
        <title>Annotated genome sequence of Bacterioplanes sanyensis isolated from Red Sea.</title>
        <authorList>
            <person name="Rehman Z.U."/>
        </authorList>
    </citation>
    <scope>NUCLEOTIDE SEQUENCE [LARGE SCALE GENOMIC DNA]</scope>
    <source>
        <strain evidence="9 10">NV9</strain>
    </source>
</reference>
<evidence type="ECO:0000256" key="2">
    <source>
        <dbReference type="ARBA" id="ARBA00010790"/>
    </source>
</evidence>
<sequence>MNTTYDYIIVGAGSAGCVLADQLSQCGRYSVLVLEAGGKDSSPWIKMPIGYGRLFYDERVNWKYETEADPGTNNRRAYWPRGKVVGGSSSINALVYCRGLPHDFDDWQAAGATGWGWSDVKPHFEAIEMRINQQGQEHGSGRQAVSDVGAHIHRANRHFFTAAEQAGLPYTADFNGAEPEGVGHYAITTRKGLRCSAADAFLKPALKRANVTLHTHAHVQRIRFDDDRAQGVIYQHQGQRIEVTANCEVIISAGAVDSPRILQLSGIGPDALLQQHGITPLLVNESVGAHLQDHIAVSYYYRATEPTLNNQLSPWYGKLKAGLTYALTRRGPLGLSVNQCGGFVRSHEAAQHADMQLYFNPVTYTTSPSNKRPIINPDPFAGFIISFQPSRPTSRGQVSIRSRSIHDAPVIEPRYLSTQKDVDDILLGGRLLRSIINTPGLQRLIKAPMDVDLNQLDDDAMIEDFRQRSGTVYHPVSSCRMSTSAASGVVDSRLRVHGIRGLRVVDASVFPNLTSGNTNAPTLMLAHKAAGLILEDHRR</sequence>
<dbReference type="InterPro" id="IPR000172">
    <property type="entry name" value="GMC_OxRdtase_N"/>
</dbReference>
<dbReference type="GO" id="GO:0016614">
    <property type="term" value="F:oxidoreductase activity, acting on CH-OH group of donors"/>
    <property type="evidence" value="ECO:0007669"/>
    <property type="project" value="InterPro"/>
</dbReference>
<comment type="cofactor">
    <cofactor evidence="1 5">
        <name>FAD</name>
        <dbReference type="ChEBI" id="CHEBI:57692"/>
    </cofactor>
</comment>
<dbReference type="GO" id="GO:0050660">
    <property type="term" value="F:flavin adenine dinucleotide binding"/>
    <property type="evidence" value="ECO:0007669"/>
    <property type="project" value="InterPro"/>
</dbReference>